<evidence type="ECO:0008006" key="4">
    <source>
        <dbReference type="Google" id="ProtNLM"/>
    </source>
</evidence>
<comment type="caution">
    <text evidence="2">The sequence shown here is derived from an EMBL/GenBank/DDBJ whole genome shotgun (WGS) entry which is preliminary data.</text>
</comment>
<dbReference type="SUPFAM" id="SSF50494">
    <property type="entry name" value="Trypsin-like serine proteases"/>
    <property type="match status" value="1"/>
</dbReference>
<keyword evidence="3" id="KW-1185">Reference proteome</keyword>
<dbReference type="Gene3D" id="2.40.10.120">
    <property type="match status" value="1"/>
</dbReference>
<dbReference type="GO" id="GO:0006508">
    <property type="term" value="P:proteolysis"/>
    <property type="evidence" value="ECO:0007669"/>
    <property type="project" value="InterPro"/>
</dbReference>
<gene>
    <name evidence="2" type="ORF">C3L33_12722</name>
</gene>
<protein>
    <recommendedName>
        <fullName evidence="4">Peptidase S1 domain-containing protein</fullName>
    </recommendedName>
</protein>
<evidence type="ECO:0000256" key="1">
    <source>
        <dbReference type="ARBA" id="ARBA00010541"/>
    </source>
</evidence>
<dbReference type="PANTHER" id="PTHR22939">
    <property type="entry name" value="SERINE PROTEASE FAMILY S1C HTRA-RELATED"/>
    <property type="match status" value="1"/>
</dbReference>
<dbReference type="Pfam" id="PF13365">
    <property type="entry name" value="Trypsin_2"/>
    <property type="match status" value="1"/>
</dbReference>
<sequence length="229" mass="24799">MSGTLRLQTEFENRYLYPSKVGAGILYKKGYILTNAHVVSDSFEVPSGSTRVKHWVVGKVVANFYGGVQCDAEVLSVNVGKDVALLKIPESVIKPSNIPCVFSKDVPGRGDKVFVVGHPHGVPFNVKYGHVSNPSRPLSDIRAFVQNGFPHSFEYMDPDMTFLEIDVTAAKGSSGGPISTAEGSVFGVLHAGIEGTACYGIPVAIIKRAVRRMLNRSRSPGYDVFCHLN</sequence>
<dbReference type="EMBL" id="QEFC01001854">
    <property type="protein sequence ID" value="KAE9455377.1"/>
    <property type="molecule type" value="Genomic_DNA"/>
</dbReference>
<comment type="similarity">
    <text evidence="1">Belongs to the peptidase S1C family.</text>
</comment>
<feature type="non-terminal residue" evidence="2">
    <location>
        <position position="1"/>
    </location>
</feature>
<evidence type="ECO:0000313" key="2">
    <source>
        <dbReference type="EMBL" id="KAE9455377.1"/>
    </source>
</evidence>
<organism evidence="2 3">
    <name type="scientific">Rhododendron williamsianum</name>
    <dbReference type="NCBI Taxonomy" id="262921"/>
    <lineage>
        <taxon>Eukaryota</taxon>
        <taxon>Viridiplantae</taxon>
        <taxon>Streptophyta</taxon>
        <taxon>Embryophyta</taxon>
        <taxon>Tracheophyta</taxon>
        <taxon>Spermatophyta</taxon>
        <taxon>Magnoliopsida</taxon>
        <taxon>eudicotyledons</taxon>
        <taxon>Gunneridae</taxon>
        <taxon>Pentapetalae</taxon>
        <taxon>asterids</taxon>
        <taxon>Ericales</taxon>
        <taxon>Ericaceae</taxon>
        <taxon>Ericoideae</taxon>
        <taxon>Rhodoreae</taxon>
        <taxon>Rhododendron</taxon>
    </lineage>
</organism>
<dbReference type="InterPro" id="IPR001940">
    <property type="entry name" value="Peptidase_S1C"/>
</dbReference>
<name>A0A6A4LLA3_9ERIC</name>
<reference evidence="2 3" key="1">
    <citation type="journal article" date="2019" name="Genome Biol. Evol.">
        <title>The Rhododendron genome and chromosomal organization provide insight into shared whole-genome duplications across the heath family (Ericaceae).</title>
        <authorList>
            <person name="Soza V.L."/>
            <person name="Lindsley D."/>
            <person name="Waalkes A."/>
            <person name="Ramage E."/>
            <person name="Patwardhan R.P."/>
            <person name="Burton J.N."/>
            <person name="Adey A."/>
            <person name="Kumar A."/>
            <person name="Qiu R."/>
            <person name="Shendure J."/>
            <person name="Hall B."/>
        </authorList>
    </citation>
    <scope>NUCLEOTIDE SEQUENCE [LARGE SCALE GENOMIC DNA]</scope>
    <source>
        <strain evidence="2">RSF 1966-606</strain>
    </source>
</reference>
<evidence type="ECO:0000313" key="3">
    <source>
        <dbReference type="Proteomes" id="UP000428333"/>
    </source>
</evidence>
<dbReference type="InterPro" id="IPR009003">
    <property type="entry name" value="Peptidase_S1_PA"/>
</dbReference>
<dbReference type="OrthoDB" id="1671246at2759"/>
<dbReference type="AlphaFoldDB" id="A0A6A4LLA3"/>
<dbReference type="PRINTS" id="PR00834">
    <property type="entry name" value="PROTEASES2C"/>
</dbReference>
<proteinExistence type="inferred from homology"/>
<accession>A0A6A4LLA3</accession>
<dbReference type="Proteomes" id="UP000428333">
    <property type="component" value="Linkage Group LG07"/>
</dbReference>
<dbReference type="GO" id="GO:0004252">
    <property type="term" value="F:serine-type endopeptidase activity"/>
    <property type="evidence" value="ECO:0007669"/>
    <property type="project" value="InterPro"/>
</dbReference>
<dbReference type="PANTHER" id="PTHR22939:SF129">
    <property type="entry name" value="SERINE PROTEASE HTRA2, MITOCHONDRIAL"/>
    <property type="match status" value="1"/>
</dbReference>